<name>A0A8T3DP76_9TELE</name>
<dbReference type="PANTHER" id="PTHR14559">
    <property type="entry name" value="CASPASE RECRUITMENT DOMAIN FAMILY"/>
    <property type="match status" value="1"/>
</dbReference>
<dbReference type="Gene3D" id="2.30.30.40">
    <property type="entry name" value="SH3 Domains"/>
    <property type="match status" value="1"/>
</dbReference>
<dbReference type="PROSITE" id="PS50052">
    <property type="entry name" value="GUANYLATE_KINASE_2"/>
    <property type="match status" value="1"/>
</dbReference>
<feature type="region of interest" description="Disordered" evidence="4">
    <location>
        <begin position="450"/>
        <end position="481"/>
    </location>
</feature>
<evidence type="ECO:0008006" key="10">
    <source>
        <dbReference type="Google" id="ProtNLM"/>
    </source>
</evidence>
<protein>
    <recommendedName>
        <fullName evidence="10">Caspase recruitment domain-containing protein 14</fullName>
    </recommendedName>
</protein>
<dbReference type="SUPFAM" id="SSF47986">
    <property type="entry name" value="DEATH domain"/>
    <property type="match status" value="1"/>
</dbReference>
<proteinExistence type="predicted"/>
<evidence type="ECO:0000259" key="7">
    <source>
        <dbReference type="PROSITE" id="PS50209"/>
    </source>
</evidence>
<dbReference type="GO" id="GO:0042981">
    <property type="term" value="P:regulation of apoptotic process"/>
    <property type="evidence" value="ECO:0007669"/>
    <property type="project" value="InterPro"/>
</dbReference>
<feature type="region of interest" description="Disordered" evidence="4">
    <location>
        <begin position="402"/>
        <end position="436"/>
    </location>
</feature>
<accession>A0A8T3DP76</accession>
<feature type="compositionally biased region" description="Low complexity" evidence="4">
    <location>
        <begin position="454"/>
        <end position="464"/>
    </location>
</feature>
<dbReference type="InterPro" id="IPR001315">
    <property type="entry name" value="CARD"/>
</dbReference>
<evidence type="ECO:0000259" key="5">
    <source>
        <dbReference type="PROSITE" id="PS50052"/>
    </source>
</evidence>
<evidence type="ECO:0000259" key="6">
    <source>
        <dbReference type="PROSITE" id="PS50106"/>
    </source>
</evidence>
<dbReference type="InterPro" id="IPR001478">
    <property type="entry name" value="PDZ"/>
</dbReference>
<dbReference type="GO" id="GO:0005737">
    <property type="term" value="C:cytoplasm"/>
    <property type="evidence" value="ECO:0007669"/>
    <property type="project" value="TreeGrafter"/>
</dbReference>
<evidence type="ECO:0000313" key="9">
    <source>
        <dbReference type="Proteomes" id="UP000829720"/>
    </source>
</evidence>
<gene>
    <name evidence="8" type="ORF">AGOR_G00098110</name>
</gene>
<feature type="coiled-coil region" evidence="3">
    <location>
        <begin position="139"/>
        <end position="276"/>
    </location>
</feature>
<evidence type="ECO:0000256" key="2">
    <source>
        <dbReference type="ARBA" id="ARBA00023054"/>
    </source>
</evidence>
<feature type="domain" description="PDZ" evidence="6">
    <location>
        <begin position="572"/>
        <end position="647"/>
    </location>
</feature>
<dbReference type="InterPro" id="IPR027417">
    <property type="entry name" value="P-loop_NTPase"/>
</dbReference>
<dbReference type="EMBL" id="JAERUA010000008">
    <property type="protein sequence ID" value="KAI1896758.1"/>
    <property type="molecule type" value="Genomic_DNA"/>
</dbReference>
<evidence type="ECO:0000256" key="3">
    <source>
        <dbReference type="SAM" id="Coils"/>
    </source>
</evidence>
<dbReference type="FunFam" id="3.40.50.300:FF:000867">
    <property type="entry name" value="Caspase recruitment domain family member 10"/>
    <property type="match status" value="1"/>
</dbReference>
<dbReference type="SUPFAM" id="SSF52540">
    <property type="entry name" value="P-loop containing nucleoside triphosphate hydrolases"/>
    <property type="match status" value="1"/>
</dbReference>
<organism evidence="8 9">
    <name type="scientific">Albula goreensis</name>
    <dbReference type="NCBI Taxonomy" id="1534307"/>
    <lineage>
        <taxon>Eukaryota</taxon>
        <taxon>Metazoa</taxon>
        <taxon>Chordata</taxon>
        <taxon>Craniata</taxon>
        <taxon>Vertebrata</taxon>
        <taxon>Euteleostomi</taxon>
        <taxon>Actinopterygii</taxon>
        <taxon>Neopterygii</taxon>
        <taxon>Teleostei</taxon>
        <taxon>Albuliformes</taxon>
        <taxon>Albulidae</taxon>
        <taxon>Albula</taxon>
    </lineage>
</organism>
<feature type="domain" description="CARD" evidence="7">
    <location>
        <begin position="15"/>
        <end position="107"/>
    </location>
</feature>
<evidence type="ECO:0000256" key="1">
    <source>
        <dbReference type="ARBA" id="ARBA00022553"/>
    </source>
</evidence>
<dbReference type="FunFam" id="2.30.42.10:FF:000254">
    <property type="entry name" value="Caspase recruitment domain family, member 14"/>
    <property type="match status" value="1"/>
</dbReference>
<dbReference type="PROSITE" id="PS50209">
    <property type="entry name" value="CARD"/>
    <property type="match status" value="1"/>
</dbReference>
<dbReference type="InterPro" id="IPR036034">
    <property type="entry name" value="PDZ_sf"/>
</dbReference>
<dbReference type="AlphaFoldDB" id="A0A8T3DP76"/>
<sequence>MADFVVEGPDLKEMTEEDLWDLINNHRHRVSLEVRPCMLIPYLRQTRVLTELDEDEILNCMKFPNWSLRSSHMLDILRTQGHNGAMALLESLMIHYPELYTIITGRKPSTEPSGFSGLIKGSELTEYLVRAVTGMQQELQQARKEASVMGARCKALEAEMCQTQQQAETLHQLQTEYNRLRRHMASLHRDVLRLKDEKYDLHVRYTAAVEENSAINIRCRDLQLQLYQLQFELRKAQTETDFQRQRSIKCSSPGETQQLQEEISMLRRQLLQAEKFSPAREDILAQDLEEARDVRTELLEQTCRLREESDKLAREREQVLEEKDSLDLQVQKLSLDCDMYQQKSSVMQSQLGELQAERDQAYLLRDEAQAQIARSLAEKDTLRGQVVELQEKLFALRAWGAQRSDQEKPGERKYSWESSRECCSDQPSSPRPRPRLRRMEAICPQYMREDTDTSTEYGEESYSSFRSQCVEPPGSESLRRRQEELQHRTDRPNLTAWDSMASLAELEGDYIIIGDEEVIVPKPPSPVHCKDSSPGDGPAAPPFLVRLRPKALRITGRIMTISFQGEALLSQLQVVGGNKTGVFVHKVTEGSPAQSVGISPGAQILQVHCEQGQRALRMVLEDSTLEEALWALGQVQGFCHLSLRPNQDGYEKLLHQLQCGEATSGDSFYVRVNMSLPGTCSGALTVMCNDILHVTNTRHGTDGSWKASHVHPCKLQDLKSGTLPNYYRAQRLLIRAIEDMTFHHRPQRKSERCQTQEKQKAVRIVSTGRLGPNPLWVSVEEDNTEENKQSGDSAVPRSCVTLMPYTLVTPHHPPTSRPVLLFPTMLGRIMDNKLGKLQGFHLCEPELLNPSEYAARVQKVDVLEDCGKGSHRCYTLQSVERVIKQGAHCVLPLGLDCVRRLHRAEIFPIIIFIASTERNMRRVRHKLQRQGWSEEQLEECSRSEELLLDKLPCLYHRLPPESWSDSTTLLRMLHTTVLEEQHKIVWMEPDLW</sequence>
<dbReference type="PANTHER" id="PTHR14559:SF1">
    <property type="entry name" value="CASPASE RECRUITMENT DOMAIN-CONTAINING PROTEIN 14"/>
    <property type="match status" value="1"/>
</dbReference>
<evidence type="ECO:0000313" key="8">
    <source>
        <dbReference type="EMBL" id="KAI1896758.1"/>
    </source>
</evidence>
<dbReference type="Gene3D" id="1.10.533.10">
    <property type="entry name" value="Death Domain, Fas"/>
    <property type="match status" value="1"/>
</dbReference>
<dbReference type="GO" id="GO:0050700">
    <property type="term" value="F:CARD domain binding"/>
    <property type="evidence" value="ECO:0007669"/>
    <property type="project" value="TreeGrafter"/>
</dbReference>
<dbReference type="Gene3D" id="2.30.42.10">
    <property type="match status" value="1"/>
</dbReference>
<dbReference type="FunFam" id="1.10.533.10:FF:000003">
    <property type="entry name" value="Caspase recruitment domain family, member 11"/>
    <property type="match status" value="1"/>
</dbReference>
<dbReference type="Gene3D" id="3.40.50.300">
    <property type="entry name" value="P-loop containing nucleotide triphosphate hydrolases"/>
    <property type="match status" value="1"/>
</dbReference>
<dbReference type="InterPro" id="IPR008144">
    <property type="entry name" value="Guanylate_kin-like_dom"/>
</dbReference>
<feature type="domain" description="Guanylate kinase-like" evidence="5">
    <location>
        <begin position="846"/>
        <end position="978"/>
    </location>
</feature>
<comment type="caution">
    <text evidence="8">The sequence shown here is derived from an EMBL/GenBank/DDBJ whole genome shotgun (WGS) entry which is preliminary data.</text>
</comment>
<dbReference type="InterPro" id="IPR011029">
    <property type="entry name" value="DEATH-like_dom_sf"/>
</dbReference>
<feature type="coiled-coil region" evidence="3">
    <location>
        <begin position="309"/>
        <end position="392"/>
    </location>
</feature>
<feature type="compositionally biased region" description="Basic and acidic residues" evidence="4">
    <location>
        <begin position="404"/>
        <end position="423"/>
    </location>
</feature>
<keyword evidence="2 3" id="KW-0175">Coiled coil</keyword>
<dbReference type="PROSITE" id="PS50106">
    <property type="entry name" value="PDZ"/>
    <property type="match status" value="1"/>
</dbReference>
<reference evidence="8" key="1">
    <citation type="submission" date="2021-01" db="EMBL/GenBank/DDBJ databases">
        <authorList>
            <person name="Zahm M."/>
            <person name="Roques C."/>
            <person name="Cabau C."/>
            <person name="Klopp C."/>
            <person name="Donnadieu C."/>
            <person name="Jouanno E."/>
            <person name="Lampietro C."/>
            <person name="Louis A."/>
            <person name="Herpin A."/>
            <person name="Echchiki A."/>
            <person name="Berthelot C."/>
            <person name="Parey E."/>
            <person name="Roest-Crollius H."/>
            <person name="Braasch I."/>
            <person name="Postlethwait J."/>
            <person name="Bobe J."/>
            <person name="Montfort J."/>
            <person name="Bouchez O."/>
            <person name="Begum T."/>
            <person name="Mejri S."/>
            <person name="Adams A."/>
            <person name="Chen W.-J."/>
            <person name="Guiguen Y."/>
        </authorList>
    </citation>
    <scope>NUCLEOTIDE SEQUENCE</scope>
    <source>
        <tissue evidence="8">Blood</tissue>
    </source>
</reference>
<evidence type="ECO:0000256" key="4">
    <source>
        <dbReference type="SAM" id="MobiDB-lite"/>
    </source>
</evidence>
<dbReference type="OrthoDB" id="8795751at2759"/>
<dbReference type="Proteomes" id="UP000829720">
    <property type="component" value="Unassembled WGS sequence"/>
</dbReference>
<keyword evidence="9" id="KW-1185">Reference proteome</keyword>
<dbReference type="Pfam" id="PF00619">
    <property type="entry name" value="CARD"/>
    <property type="match status" value="1"/>
</dbReference>
<keyword evidence="1" id="KW-0597">Phosphoprotein</keyword>
<dbReference type="SUPFAM" id="SSF50156">
    <property type="entry name" value="PDZ domain-like"/>
    <property type="match status" value="1"/>
</dbReference>